<evidence type="ECO:0000313" key="1">
    <source>
        <dbReference type="EMBL" id="KAF3949979.1"/>
    </source>
</evidence>
<keyword evidence="2" id="KW-1185">Reference proteome</keyword>
<name>A0A8J4VI79_9ROSI</name>
<dbReference type="Proteomes" id="UP000737018">
    <property type="component" value="Unassembled WGS sequence"/>
</dbReference>
<dbReference type="InterPro" id="IPR027417">
    <property type="entry name" value="P-loop_NTPase"/>
</dbReference>
<dbReference type="EMBL" id="JRKL02005752">
    <property type="protein sequence ID" value="KAF3949979.1"/>
    <property type="molecule type" value="Genomic_DNA"/>
</dbReference>
<dbReference type="SUPFAM" id="SSF52540">
    <property type="entry name" value="P-loop containing nucleoside triphosphate hydrolases"/>
    <property type="match status" value="1"/>
</dbReference>
<gene>
    <name evidence="1" type="ORF">CMV_024214</name>
</gene>
<sequence>MANQSPTPFKTFKLTASSISYTKSTTTSTTLAPLLLFKPCTTNPPNYILNDVSLTAYPSQILAIVGPSGAGSLRDYRVANVDVFR</sequence>
<dbReference type="AlphaFoldDB" id="A0A8J4VI79"/>
<organism evidence="1 2">
    <name type="scientific">Castanea mollissima</name>
    <name type="common">Chinese chestnut</name>
    <dbReference type="NCBI Taxonomy" id="60419"/>
    <lineage>
        <taxon>Eukaryota</taxon>
        <taxon>Viridiplantae</taxon>
        <taxon>Streptophyta</taxon>
        <taxon>Embryophyta</taxon>
        <taxon>Tracheophyta</taxon>
        <taxon>Spermatophyta</taxon>
        <taxon>Magnoliopsida</taxon>
        <taxon>eudicotyledons</taxon>
        <taxon>Gunneridae</taxon>
        <taxon>Pentapetalae</taxon>
        <taxon>rosids</taxon>
        <taxon>fabids</taxon>
        <taxon>Fagales</taxon>
        <taxon>Fagaceae</taxon>
        <taxon>Castanea</taxon>
    </lineage>
</organism>
<dbReference type="OrthoDB" id="66620at2759"/>
<evidence type="ECO:0000313" key="2">
    <source>
        <dbReference type="Proteomes" id="UP000737018"/>
    </source>
</evidence>
<comment type="caution">
    <text evidence="1">The sequence shown here is derived from an EMBL/GenBank/DDBJ whole genome shotgun (WGS) entry which is preliminary data.</text>
</comment>
<protein>
    <submittedName>
        <fullName evidence="1">Uncharacterized protein</fullName>
    </submittedName>
</protein>
<reference evidence="1" key="1">
    <citation type="submission" date="2020-03" db="EMBL/GenBank/DDBJ databases">
        <title>Castanea mollissima Vanexum genome sequencing.</title>
        <authorList>
            <person name="Staton M."/>
        </authorList>
    </citation>
    <scope>NUCLEOTIDE SEQUENCE</scope>
    <source>
        <tissue evidence="1">Leaf</tissue>
    </source>
</reference>
<dbReference type="Gene3D" id="3.40.50.300">
    <property type="entry name" value="P-loop containing nucleotide triphosphate hydrolases"/>
    <property type="match status" value="1"/>
</dbReference>
<accession>A0A8J4VI79</accession>
<proteinExistence type="predicted"/>